<feature type="active site" evidence="3">
    <location>
        <position position="182"/>
    </location>
</feature>
<dbReference type="PANTHER" id="PTHR43060:SF13">
    <property type="entry name" value="3-HYDROXYISOBUTYRATE DEHYDROGENASE-LIKE 2, MITOCHONDRIAL-RELATED"/>
    <property type="match status" value="1"/>
</dbReference>
<dbReference type="STRING" id="3914.A0A0L9TDX9"/>
<feature type="domain" description="3-hydroxyisobutyrate dehydrogenase-like NAD-binding" evidence="5">
    <location>
        <begin position="176"/>
        <end position="299"/>
    </location>
</feature>
<dbReference type="Pfam" id="PF03446">
    <property type="entry name" value="NAD_binding_2"/>
    <property type="match status" value="1"/>
</dbReference>
<name>A0A0L9TDX9_PHAAN</name>
<gene>
    <name evidence="6" type="ORF">HKW66_Vig0010560</name>
    <name evidence="7" type="ORF">LR48_Vigan564s003200</name>
</gene>
<dbReference type="InterPro" id="IPR036291">
    <property type="entry name" value="NAD(P)-bd_dom_sf"/>
</dbReference>
<reference evidence="8" key="1">
    <citation type="journal article" date="2015" name="Proc. Natl. Acad. Sci. U.S.A.">
        <title>Genome sequencing of adzuki bean (Vigna angularis) provides insight into high starch and low fat accumulation and domestication.</title>
        <authorList>
            <person name="Yang K."/>
            <person name="Tian Z."/>
            <person name="Chen C."/>
            <person name="Luo L."/>
            <person name="Zhao B."/>
            <person name="Wang Z."/>
            <person name="Yu L."/>
            <person name="Li Y."/>
            <person name="Sun Y."/>
            <person name="Li W."/>
            <person name="Chen Y."/>
            <person name="Li Y."/>
            <person name="Zhang Y."/>
            <person name="Ai D."/>
            <person name="Zhao J."/>
            <person name="Shang C."/>
            <person name="Ma Y."/>
            <person name="Wu B."/>
            <person name="Wang M."/>
            <person name="Gao L."/>
            <person name="Sun D."/>
            <person name="Zhang P."/>
            <person name="Guo F."/>
            <person name="Wang W."/>
            <person name="Li Y."/>
            <person name="Wang J."/>
            <person name="Varshney R.K."/>
            <person name="Wang J."/>
            <person name="Ling H.Q."/>
            <person name="Wan P."/>
        </authorList>
    </citation>
    <scope>NUCLEOTIDE SEQUENCE</scope>
    <source>
        <strain evidence="8">cv. Jingnong 6</strain>
    </source>
</reference>
<dbReference type="PANTHER" id="PTHR43060">
    <property type="entry name" value="3-HYDROXYISOBUTYRATE DEHYDROGENASE-LIKE 1, MITOCHONDRIAL-RELATED"/>
    <property type="match status" value="1"/>
</dbReference>
<dbReference type="GO" id="GO:0016616">
    <property type="term" value="F:oxidoreductase activity, acting on the CH-OH group of donors, NAD or NADP as acceptor"/>
    <property type="evidence" value="ECO:0007669"/>
    <property type="project" value="UniProtKB-ARBA"/>
</dbReference>
<evidence type="ECO:0000313" key="6">
    <source>
        <dbReference type="EMBL" id="KAG2410391.1"/>
    </source>
</evidence>
<dbReference type="Gene3D" id="3.40.50.720">
    <property type="entry name" value="NAD(P)-binding Rossmann-like Domain"/>
    <property type="match status" value="1"/>
</dbReference>
<evidence type="ECO:0000256" key="2">
    <source>
        <dbReference type="ARBA" id="ARBA00023027"/>
    </source>
</evidence>
<evidence type="ECO:0000313" key="8">
    <source>
        <dbReference type="Proteomes" id="UP000053144"/>
    </source>
</evidence>
<evidence type="ECO:0000259" key="5">
    <source>
        <dbReference type="Pfam" id="PF14833"/>
    </source>
</evidence>
<dbReference type="Pfam" id="PF14833">
    <property type="entry name" value="NAD_binding_11"/>
    <property type="match status" value="1"/>
</dbReference>
<proteinExistence type="predicted"/>
<dbReference type="Proteomes" id="UP000053144">
    <property type="component" value="Unassembled WGS sequence"/>
</dbReference>
<keyword evidence="2" id="KW-0520">NAD</keyword>
<reference evidence="6 9" key="3">
    <citation type="submission" date="2020-05" db="EMBL/GenBank/DDBJ databases">
        <title>Vigna angularis (adzuki bean) Var. LongXiaoDou No. 4 denovo assembly.</title>
        <authorList>
            <person name="Xiang H."/>
        </authorList>
    </citation>
    <scope>NUCLEOTIDE SEQUENCE [LARGE SCALE GENOMIC DNA]</scope>
    <source>
        <tissue evidence="6">Leaf</tissue>
    </source>
</reference>
<evidence type="ECO:0000313" key="9">
    <source>
        <dbReference type="Proteomes" id="UP000743370"/>
    </source>
</evidence>
<reference evidence="7" key="2">
    <citation type="submission" date="2015-02" db="EMBL/GenBank/DDBJ databases">
        <authorList>
            <person name="Chooi Y.-H."/>
        </authorList>
    </citation>
    <scope>NUCLEOTIDE SEQUENCE</scope>
    <source>
        <tissue evidence="7">Seedling</tissue>
    </source>
</reference>
<dbReference type="GO" id="GO:0050661">
    <property type="term" value="F:NADP binding"/>
    <property type="evidence" value="ECO:0007669"/>
    <property type="project" value="InterPro"/>
</dbReference>
<dbReference type="InterPro" id="IPR008927">
    <property type="entry name" value="6-PGluconate_DH-like_C_sf"/>
</dbReference>
<dbReference type="KEGG" id="var:108321899"/>
<dbReference type="InterPro" id="IPR013328">
    <property type="entry name" value="6PGD_dom2"/>
</dbReference>
<dbReference type="OMA" id="VWTGEDG"/>
<sequence length="308" mass="32432">MGTLYPNPILPSETRIGWVGIGVMGFAMASRLLSAGYSLTFYARNPSHPNALALQSRGATQAQSPAQLAQLSDILFTMVGHPSDVRAILLDSILPVLRPNSVTVDTTSSHPELARTISSKARELGTWAIDAPVSGGDIGARDGTLAIFAAGEENVVEWLHPIFSILGKETYVGPAGCGQSCKIANQITIGANLVGLSEGLVFAKHAGLDLKQFVEGIRNGAAGSKALEIFGERMIEGDFRPGGFAEYQVKDLGMGVDVVEGAKDDDVVVLPGASLWKQLFTSMVANGQGKLGTQGIISVIERINGMNQ</sequence>
<evidence type="ECO:0000259" key="4">
    <source>
        <dbReference type="Pfam" id="PF03446"/>
    </source>
</evidence>
<dbReference type="InterPro" id="IPR015815">
    <property type="entry name" value="HIBADH-related"/>
</dbReference>
<dbReference type="EMBL" id="KQ258444">
    <property type="protein sequence ID" value="KOM28722.1"/>
    <property type="molecule type" value="Genomic_DNA"/>
</dbReference>
<dbReference type="OrthoDB" id="435038at2759"/>
<evidence type="ECO:0000313" key="7">
    <source>
        <dbReference type="EMBL" id="KOM28722.1"/>
    </source>
</evidence>
<dbReference type="EMBL" id="JABFOF010000001">
    <property type="protein sequence ID" value="KAG2410391.1"/>
    <property type="molecule type" value="Genomic_DNA"/>
</dbReference>
<dbReference type="InterPro" id="IPR006115">
    <property type="entry name" value="6PGDH_NADP-bd"/>
</dbReference>
<evidence type="ECO:0000256" key="1">
    <source>
        <dbReference type="ARBA" id="ARBA00023002"/>
    </source>
</evidence>
<organism evidence="7 8">
    <name type="scientific">Phaseolus angularis</name>
    <name type="common">Azuki bean</name>
    <name type="synonym">Vigna angularis</name>
    <dbReference type="NCBI Taxonomy" id="3914"/>
    <lineage>
        <taxon>Eukaryota</taxon>
        <taxon>Viridiplantae</taxon>
        <taxon>Streptophyta</taxon>
        <taxon>Embryophyta</taxon>
        <taxon>Tracheophyta</taxon>
        <taxon>Spermatophyta</taxon>
        <taxon>Magnoliopsida</taxon>
        <taxon>eudicotyledons</taxon>
        <taxon>Gunneridae</taxon>
        <taxon>Pentapetalae</taxon>
        <taxon>rosids</taxon>
        <taxon>fabids</taxon>
        <taxon>Fabales</taxon>
        <taxon>Fabaceae</taxon>
        <taxon>Papilionoideae</taxon>
        <taxon>50 kb inversion clade</taxon>
        <taxon>NPAAA clade</taxon>
        <taxon>indigoferoid/millettioid clade</taxon>
        <taxon>Phaseoleae</taxon>
        <taxon>Vigna</taxon>
    </lineage>
</organism>
<dbReference type="SUPFAM" id="SSF51735">
    <property type="entry name" value="NAD(P)-binding Rossmann-fold domains"/>
    <property type="match status" value="1"/>
</dbReference>
<dbReference type="Proteomes" id="UP000743370">
    <property type="component" value="Unassembled WGS sequence"/>
</dbReference>
<protein>
    <submittedName>
        <fullName evidence="6">3-hydroxyisobutyrate dehydrogenase-like 3</fullName>
    </submittedName>
</protein>
<dbReference type="PIRSF" id="PIRSF000103">
    <property type="entry name" value="HIBADH"/>
    <property type="match status" value="1"/>
</dbReference>
<dbReference type="Gene3D" id="1.10.1040.10">
    <property type="entry name" value="N-(1-d-carboxylethyl)-l-norvaline Dehydrogenase, domain 2"/>
    <property type="match status" value="1"/>
</dbReference>
<evidence type="ECO:0000256" key="3">
    <source>
        <dbReference type="PIRSR" id="PIRSR000103-1"/>
    </source>
</evidence>
<dbReference type="Gramene" id="KOM28722">
    <property type="protein sequence ID" value="KOM28722"/>
    <property type="gene ID" value="LR48_Vigan564s003200"/>
</dbReference>
<dbReference type="GO" id="GO:0051287">
    <property type="term" value="F:NAD binding"/>
    <property type="evidence" value="ECO:0007669"/>
    <property type="project" value="InterPro"/>
</dbReference>
<dbReference type="InterPro" id="IPR029154">
    <property type="entry name" value="HIBADH-like_NADP-bd"/>
</dbReference>
<dbReference type="SUPFAM" id="SSF48179">
    <property type="entry name" value="6-phosphogluconate dehydrogenase C-terminal domain-like"/>
    <property type="match status" value="1"/>
</dbReference>
<keyword evidence="1" id="KW-0560">Oxidoreductase</keyword>
<accession>A0A0L9TDX9</accession>
<dbReference type="AlphaFoldDB" id="A0A0L9TDX9"/>
<feature type="domain" description="6-phosphogluconate dehydrogenase NADP-binding" evidence="4">
    <location>
        <begin position="15"/>
        <end position="172"/>
    </location>
</feature>